<dbReference type="SUPFAM" id="SSF89796">
    <property type="entry name" value="CoA-transferase family III (CaiB/BaiF)"/>
    <property type="match status" value="2"/>
</dbReference>
<evidence type="ECO:0000256" key="1">
    <source>
        <dbReference type="ARBA" id="ARBA00008383"/>
    </source>
</evidence>
<proteinExistence type="inferred from homology"/>
<dbReference type="PANTHER" id="PTHR48228:SF4">
    <property type="entry name" value="BLR3030 PROTEIN"/>
    <property type="match status" value="1"/>
</dbReference>
<name>A0A8H6D3Z6_9HYPO</name>
<organism evidence="2 3">
    <name type="scientific">Fusarium mundagurra</name>
    <dbReference type="NCBI Taxonomy" id="1567541"/>
    <lineage>
        <taxon>Eukaryota</taxon>
        <taxon>Fungi</taxon>
        <taxon>Dikarya</taxon>
        <taxon>Ascomycota</taxon>
        <taxon>Pezizomycotina</taxon>
        <taxon>Sordariomycetes</taxon>
        <taxon>Hypocreomycetidae</taxon>
        <taxon>Hypocreales</taxon>
        <taxon>Nectriaceae</taxon>
        <taxon>Fusarium</taxon>
        <taxon>Fusarium fujikuroi species complex</taxon>
    </lineage>
</organism>
<dbReference type="InterPro" id="IPR050509">
    <property type="entry name" value="CoA-transferase_III"/>
</dbReference>
<dbReference type="Gene3D" id="3.30.1540.10">
    <property type="entry name" value="formyl-coa transferase, domain 3"/>
    <property type="match status" value="1"/>
</dbReference>
<dbReference type="GO" id="GO:0003824">
    <property type="term" value="F:catalytic activity"/>
    <property type="evidence" value="ECO:0007669"/>
    <property type="project" value="InterPro"/>
</dbReference>
<reference evidence="2 3" key="1">
    <citation type="submission" date="2020-05" db="EMBL/GenBank/DDBJ databases">
        <title>Identification and distribution of gene clusters putatively required for synthesis of sphingolipid metabolism inhibitors in phylogenetically diverse species of the filamentous fungus Fusarium.</title>
        <authorList>
            <person name="Kim H.-S."/>
            <person name="Busman M."/>
            <person name="Brown D.W."/>
            <person name="Divon H."/>
            <person name="Uhlig S."/>
            <person name="Proctor R.H."/>
        </authorList>
    </citation>
    <scope>NUCLEOTIDE SEQUENCE [LARGE SCALE GENOMIC DNA]</scope>
    <source>
        <strain evidence="2 3">NRRL 66235</strain>
    </source>
</reference>
<dbReference type="Proteomes" id="UP000544331">
    <property type="component" value="Unassembled WGS sequence"/>
</dbReference>
<dbReference type="OrthoDB" id="5863171at2759"/>
<evidence type="ECO:0000313" key="2">
    <source>
        <dbReference type="EMBL" id="KAF5703496.1"/>
    </source>
</evidence>
<dbReference type="Pfam" id="PF02515">
    <property type="entry name" value="CoA_transf_3"/>
    <property type="match status" value="2"/>
</dbReference>
<dbReference type="InterPro" id="IPR023606">
    <property type="entry name" value="CoA-Trfase_III_dom_1_sf"/>
</dbReference>
<keyword evidence="3" id="KW-1185">Reference proteome</keyword>
<comment type="similarity">
    <text evidence="1">Belongs to the CoA-transferase III family.</text>
</comment>
<dbReference type="PANTHER" id="PTHR48228">
    <property type="entry name" value="SUCCINYL-COA--D-CITRAMALATE COA-TRANSFERASE"/>
    <property type="match status" value="1"/>
</dbReference>
<protein>
    <submittedName>
        <fullName evidence="2">Alpha methylacyl-coa racemase</fullName>
    </submittedName>
</protein>
<sequence length="757" mass="82383">MFLADHGADVIHIDPPSGPRWCHPANAVLHRGKRCIRLDLKTEEGHIQARRLMTGADIIIENFRPGVMSRLGLDAAVAVELNPGVIWCSMPGFPSDDPRASMRAWEGIVCAASGLYPAPGFGYGGDQTTPTFTDLPLSSNYGAFLAAHRIVAALRTQRQSGRGQTMEISLFEAGFHGLGNGAEEPPSRTLSHTLVLGKMRSATGVRKARDKNYVYIDSPLRGLQRLLDRFLPGPDLKSIDEVEVPALVNDVNDLLLTKPACDWERLCQEELEGALGLAQPVSAWLEDKHALDSESIISVNDCEYGDTFQAGFAVRLSLNRPFVRHGRRYEPLSAGAQIEWLEPQLRRQAADGVTPTLPLAGLRVLDLSTLLAAPTTTRILVQHGAEVIKIDRPGIITGDVDPLTDDEVAFIGARTVSAGKRMMFLDLKSTKGRDILATLIAKSDVVHHNFTPGTALRLGVDEHSVRNINPSVIMSTMSLHSYGGFRETYRGHDMLAQMVTGMGHRHGGPNGPKTQSTYVNDNAAGHLNAFGIIVALLHHDATGQGQMVNASLSRTATLHQLPYMIKYAGMAGNEPSGSGTRGWSAFNRLYKARDGWFYVACGHQNGRQLVETQSGFEELVIVPDQAVESWLEIKFEHALVADCISILLQAGLSAHTYCRPQELDGDAKVVRRALLATIDHPGLGVARGIGLPVYSSVDHEKSLLKARRPGSDTIDVLLEYGFENQIDQLLKDGVIATDAADILNVGQLSRFSGQEQE</sequence>
<dbReference type="AlphaFoldDB" id="A0A8H6D3Z6"/>
<dbReference type="InterPro" id="IPR003673">
    <property type="entry name" value="CoA-Trfase_fam_III"/>
</dbReference>
<evidence type="ECO:0000313" key="3">
    <source>
        <dbReference type="Proteomes" id="UP000544331"/>
    </source>
</evidence>
<dbReference type="EMBL" id="JAAOAN010000559">
    <property type="protein sequence ID" value="KAF5703496.1"/>
    <property type="molecule type" value="Genomic_DNA"/>
</dbReference>
<dbReference type="Gene3D" id="3.40.50.10540">
    <property type="entry name" value="Crotonobetainyl-coa:carnitine coa-transferase, domain 1"/>
    <property type="match status" value="2"/>
</dbReference>
<dbReference type="InterPro" id="IPR044855">
    <property type="entry name" value="CoA-Trfase_III_dom3_sf"/>
</dbReference>
<gene>
    <name evidence="2" type="ORF">FMUND_12972</name>
</gene>
<accession>A0A8H6D3Z6</accession>
<comment type="caution">
    <text evidence="2">The sequence shown here is derived from an EMBL/GenBank/DDBJ whole genome shotgun (WGS) entry which is preliminary data.</text>
</comment>